<dbReference type="InterPro" id="IPR043129">
    <property type="entry name" value="ATPase_NBD"/>
</dbReference>
<protein>
    <recommendedName>
        <fullName evidence="3">Heat shock 70 kDa protein 12B</fullName>
    </recommendedName>
</protein>
<accession>A0A8W8KW17</accession>
<organism evidence="1 2">
    <name type="scientific">Magallana gigas</name>
    <name type="common">Pacific oyster</name>
    <name type="synonym">Crassostrea gigas</name>
    <dbReference type="NCBI Taxonomy" id="29159"/>
    <lineage>
        <taxon>Eukaryota</taxon>
        <taxon>Metazoa</taxon>
        <taxon>Spiralia</taxon>
        <taxon>Lophotrochozoa</taxon>
        <taxon>Mollusca</taxon>
        <taxon>Bivalvia</taxon>
        <taxon>Autobranchia</taxon>
        <taxon>Pteriomorphia</taxon>
        <taxon>Ostreida</taxon>
        <taxon>Ostreoidea</taxon>
        <taxon>Ostreidae</taxon>
        <taxon>Magallana</taxon>
    </lineage>
</organism>
<dbReference type="Gene3D" id="3.30.420.40">
    <property type="match status" value="2"/>
</dbReference>
<dbReference type="PANTHER" id="PTHR14187:SF5">
    <property type="entry name" value="HEAT SHOCK 70 KDA PROTEIN 12A"/>
    <property type="match status" value="1"/>
</dbReference>
<dbReference type="PANTHER" id="PTHR14187">
    <property type="entry name" value="ALPHA KINASE/ELONGATION FACTOR 2 KINASE"/>
    <property type="match status" value="1"/>
</dbReference>
<keyword evidence="2" id="KW-1185">Reference proteome</keyword>
<reference evidence="1" key="1">
    <citation type="submission" date="2022-08" db="UniProtKB">
        <authorList>
            <consortium name="EnsemblMetazoa"/>
        </authorList>
    </citation>
    <scope>IDENTIFICATION</scope>
    <source>
        <strain evidence="1">05x7-T-G4-1.051#20</strain>
    </source>
</reference>
<dbReference type="AlphaFoldDB" id="A0A8W8KW17"/>
<dbReference type="OMA" id="FICMIFG"/>
<proteinExistence type="predicted"/>
<evidence type="ECO:0000313" key="1">
    <source>
        <dbReference type="EnsemblMetazoa" id="G24841.7:cds"/>
    </source>
</evidence>
<dbReference type="EnsemblMetazoa" id="G24841.7">
    <property type="protein sequence ID" value="G24841.7:cds"/>
    <property type="gene ID" value="G24841"/>
</dbReference>
<evidence type="ECO:0000313" key="2">
    <source>
        <dbReference type="Proteomes" id="UP000005408"/>
    </source>
</evidence>
<name>A0A8W8KW17_MAGGI</name>
<sequence>MRTAPEDTTFVLKIFILFTELVEYISMAISSDHYSLVCAIDFGTTFSGIAYSLKREYRDDPMRITVYDWSAPSSVQISYKTPTTILLDSKRKFVAFGYEAESKYAEFAEDEEHDDYFYCRRFKMLLYDTLRKGVERLTMNTKIKDITEKKEMLAIDIFSLSIKYFRDLMVYTVDKKGIGVKTTDIRWVLTVPAMWSDPAKQFMTEAAQKAGISRDKLMLALEPEAASIYCSRLPLAKLEGAGVLGVFEAGKKYLVLDAGGGTVDITVHEVTKDNNLKELEKASGGDWGGTSVDNDYKKKLMEVVGDDFMEDFRLKYTGEYIELFRDFEMKKRTPLSENQTMVTMRMPGMLSGFYEERKDRKLREAIKNSIYNKSMRWEGDKLRITPAFFKNFFSLACVGIVDHVRDLLLEKLKYHKIDTILMVGGFSESPILQKRIREEFPLPHHRVVVPNEAGLAVLKGAVLFGHNPNIISERVAKYSYGIASFEKFDHTIHKKEKKDNKYCKDVFDVHVRKGSRLVFNDEIKSKKEYEPNRDDQMVMDFDVYLSEEEDFPKYVTDPGCQYLGTLSVDLPKPVKGKKRGVFICMIFGGTELCVKAVNRSNNAETSATFNFLGNQP</sequence>
<dbReference type="OrthoDB" id="6133307at2759"/>
<dbReference type="Proteomes" id="UP000005408">
    <property type="component" value="Unassembled WGS sequence"/>
</dbReference>
<dbReference type="SUPFAM" id="SSF53067">
    <property type="entry name" value="Actin-like ATPase domain"/>
    <property type="match status" value="2"/>
</dbReference>
<dbReference type="CDD" id="cd10229">
    <property type="entry name" value="ASKHA_NBD_HSP70_HSPA12"/>
    <property type="match status" value="1"/>
</dbReference>
<dbReference type="EnsemblMetazoa" id="G24841.3">
    <property type="protein sequence ID" value="G24841.3:cds"/>
    <property type="gene ID" value="G24841"/>
</dbReference>
<evidence type="ECO:0008006" key="3">
    <source>
        <dbReference type="Google" id="ProtNLM"/>
    </source>
</evidence>